<evidence type="ECO:0000256" key="7">
    <source>
        <dbReference type="ARBA" id="ARBA00022603"/>
    </source>
</evidence>
<evidence type="ECO:0000256" key="1">
    <source>
        <dbReference type="ARBA" id="ARBA00004496"/>
    </source>
</evidence>
<comment type="caution">
    <text evidence="15">The sequence shown here is derived from an EMBL/GenBank/DDBJ whole genome shotgun (WGS) entry which is preliminary data.</text>
</comment>
<evidence type="ECO:0000313" key="15">
    <source>
        <dbReference type="EMBL" id="EIT70354.1"/>
    </source>
</evidence>
<proteinExistence type="inferred from homology"/>
<feature type="domain" description="Ribosomal RNA small subunit methyltransferase E methyltransferase" evidence="13">
    <location>
        <begin position="73"/>
        <end position="234"/>
    </location>
</feature>
<keyword evidence="6 12" id="KW-0698">rRNA processing</keyword>
<accession>I7ZEN3</accession>
<comment type="catalytic activity">
    <reaction evidence="11 12">
        <text>uridine(1498) in 16S rRNA + S-adenosyl-L-methionine = N(3)-methyluridine(1498) in 16S rRNA + S-adenosyl-L-homocysteine + H(+)</text>
        <dbReference type="Rhea" id="RHEA:42920"/>
        <dbReference type="Rhea" id="RHEA-COMP:10283"/>
        <dbReference type="Rhea" id="RHEA-COMP:10284"/>
        <dbReference type="ChEBI" id="CHEBI:15378"/>
        <dbReference type="ChEBI" id="CHEBI:57856"/>
        <dbReference type="ChEBI" id="CHEBI:59789"/>
        <dbReference type="ChEBI" id="CHEBI:65315"/>
        <dbReference type="ChEBI" id="CHEBI:74502"/>
        <dbReference type="EC" id="2.1.1.193"/>
    </reaction>
</comment>
<dbReference type="PANTHER" id="PTHR30027:SF3">
    <property type="entry name" value="16S RRNA (URACIL(1498)-N(3))-METHYLTRANSFERASE"/>
    <property type="match status" value="1"/>
</dbReference>
<evidence type="ECO:0000256" key="8">
    <source>
        <dbReference type="ARBA" id="ARBA00022679"/>
    </source>
</evidence>
<dbReference type="OrthoDB" id="9815641at2"/>
<dbReference type="InterPro" id="IPR006700">
    <property type="entry name" value="RsmE"/>
</dbReference>
<organism evidence="15 16">
    <name type="scientific">Hydrocarboniphaga effusa AP103</name>
    <dbReference type="NCBI Taxonomy" id="1172194"/>
    <lineage>
        <taxon>Bacteria</taxon>
        <taxon>Pseudomonadati</taxon>
        <taxon>Pseudomonadota</taxon>
        <taxon>Gammaproteobacteria</taxon>
        <taxon>Nevskiales</taxon>
        <taxon>Nevskiaceae</taxon>
        <taxon>Hydrocarboniphaga</taxon>
    </lineage>
</organism>
<dbReference type="SUPFAM" id="SSF88697">
    <property type="entry name" value="PUA domain-like"/>
    <property type="match status" value="1"/>
</dbReference>
<dbReference type="Pfam" id="PF04452">
    <property type="entry name" value="Methyltrans_RNA"/>
    <property type="match status" value="1"/>
</dbReference>
<dbReference type="InterPro" id="IPR046887">
    <property type="entry name" value="RsmE_PUA-like"/>
</dbReference>
<dbReference type="CDD" id="cd18084">
    <property type="entry name" value="RsmE-like"/>
    <property type="match status" value="1"/>
</dbReference>
<evidence type="ECO:0000256" key="9">
    <source>
        <dbReference type="ARBA" id="ARBA00022691"/>
    </source>
</evidence>
<reference evidence="15 16" key="1">
    <citation type="journal article" date="2012" name="J. Bacteriol.">
        <title>Genome Sequence of n-Alkane-Degrading Hydrocarboniphaga effusa Strain AP103T (ATCC BAA-332T).</title>
        <authorList>
            <person name="Chang H.K."/>
            <person name="Zylstra G.J."/>
            <person name="Chae J.C."/>
        </authorList>
    </citation>
    <scope>NUCLEOTIDE SEQUENCE [LARGE SCALE GENOMIC DNA]</scope>
    <source>
        <strain evidence="15 16">AP103</strain>
    </source>
</reference>
<dbReference type="NCBIfam" id="NF008692">
    <property type="entry name" value="PRK11713.1-5"/>
    <property type="match status" value="1"/>
</dbReference>
<name>I7ZEN3_9GAMM</name>
<evidence type="ECO:0000256" key="4">
    <source>
        <dbReference type="ARBA" id="ARBA00013673"/>
    </source>
</evidence>
<dbReference type="EC" id="2.1.1.193" evidence="3 12"/>
<evidence type="ECO:0000256" key="6">
    <source>
        <dbReference type="ARBA" id="ARBA00022552"/>
    </source>
</evidence>
<dbReference type="GO" id="GO:0070475">
    <property type="term" value="P:rRNA base methylation"/>
    <property type="evidence" value="ECO:0007669"/>
    <property type="project" value="TreeGrafter"/>
</dbReference>
<dbReference type="InterPro" id="IPR029026">
    <property type="entry name" value="tRNA_m1G_MTases_N"/>
</dbReference>
<keyword evidence="5 12" id="KW-0963">Cytoplasm</keyword>
<keyword evidence="9 12" id="KW-0949">S-adenosyl-L-methionine</keyword>
<dbReference type="Gene3D" id="2.40.240.20">
    <property type="entry name" value="Hypothetical PUA domain-like, domain 1"/>
    <property type="match status" value="1"/>
</dbReference>
<evidence type="ECO:0000256" key="2">
    <source>
        <dbReference type="ARBA" id="ARBA00005528"/>
    </source>
</evidence>
<dbReference type="InterPro" id="IPR046886">
    <property type="entry name" value="RsmE_MTase_dom"/>
</dbReference>
<evidence type="ECO:0000256" key="11">
    <source>
        <dbReference type="ARBA" id="ARBA00047944"/>
    </source>
</evidence>
<dbReference type="InterPro" id="IPR029028">
    <property type="entry name" value="Alpha/beta_knot_MTases"/>
</dbReference>
<dbReference type="Proteomes" id="UP000003704">
    <property type="component" value="Unassembled WGS sequence"/>
</dbReference>
<dbReference type="InterPro" id="IPR015947">
    <property type="entry name" value="PUA-like_sf"/>
</dbReference>
<comment type="function">
    <text evidence="10 12">Specifically methylates the N3 position of the uracil ring of uridine 1498 (m3U1498) in 16S rRNA. Acts on the fully assembled 30S ribosomal subunit.</text>
</comment>
<gene>
    <name evidence="15" type="ORF">WQQ_04910</name>
</gene>
<feature type="domain" description="Ribosomal RNA small subunit methyltransferase E PUA-like" evidence="14">
    <location>
        <begin position="18"/>
        <end position="64"/>
    </location>
</feature>
<evidence type="ECO:0000259" key="13">
    <source>
        <dbReference type="Pfam" id="PF04452"/>
    </source>
</evidence>
<dbReference type="PANTHER" id="PTHR30027">
    <property type="entry name" value="RIBOSOMAL RNA SMALL SUBUNIT METHYLTRANSFERASE E"/>
    <property type="match status" value="1"/>
</dbReference>
<evidence type="ECO:0000256" key="10">
    <source>
        <dbReference type="ARBA" id="ARBA00025699"/>
    </source>
</evidence>
<dbReference type="RefSeq" id="WP_007183450.1">
    <property type="nucleotide sequence ID" value="NZ_AKGD01000001.1"/>
</dbReference>
<evidence type="ECO:0000256" key="5">
    <source>
        <dbReference type="ARBA" id="ARBA00022490"/>
    </source>
</evidence>
<evidence type="ECO:0000256" key="3">
    <source>
        <dbReference type="ARBA" id="ARBA00012328"/>
    </source>
</evidence>
<keyword evidence="8 12" id="KW-0808">Transferase</keyword>
<dbReference type="PATRIC" id="fig|1172194.4.peg.469"/>
<dbReference type="AlphaFoldDB" id="I7ZEN3"/>
<keyword evidence="16" id="KW-1185">Reference proteome</keyword>
<dbReference type="Pfam" id="PF20260">
    <property type="entry name" value="PUA_4"/>
    <property type="match status" value="1"/>
</dbReference>
<protein>
    <recommendedName>
        <fullName evidence="4 12">Ribosomal RNA small subunit methyltransferase E</fullName>
        <ecNumber evidence="3 12">2.1.1.193</ecNumber>
    </recommendedName>
</protein>
<evidence type="ECO:0000313" key="16">
    <source>
        <dbReference type="Proteomes" id="UP000003704"/>
    </source>
</evidence>
<comment type="similarity">
    <text evidence="2 12">Belongs to the RNA methyltransferase RsmE family.</text>
</comment>
<evidence type="ECO:0000256" key="12">
    <source>
        <dbReference type="PIRNR" id="PIRNR015601"/>
    </source>
</evidence>
<dbReference type="Gene3D" id="3.40.1280.10">
    <property type="match status" value="1"/>
</dbReference>
<dbReference type="EMBL" id="AKGD01000001">
    <property type="protein sequence ID" value="EIT70354.1"/>
    <property type="molecule type" value="Genomic_DNA"/>
</dbReference>
<dbReference type="GO" id="GO:0070042">
    <property type="term" value="F:rRNA (uridine-N3-)-methyltransferase activity"/>
    <property type="evidence" value="ECO:0007669"/>
    <property type="project" value="TreeGrafter"/>
</dbReference>
<dbReference type="GO" id="GO:0005737">
    <property type="term" value="C:cytoplasm"/>
    <property type="evidence" value="ECO:0007669"/>
    <property type="project" value="UniProtKB-SubCell"/>
</dbReference>
<dbReference type="SUPFAM" id="SSF75217">
    <property type="entry name" value="alpha/beta knot"/>
    <property type="match status" value="1"/>
</dbReference>
<dbReference type="NCBIfam" id="TIGR00046">
    <property type="entry name" value="RsmE family RNA methyltransferase"/>
    <property type="match status" value="1"/>
</dbReference>
<sequence length="241" mass="26216">MSRFYVSAPLGIGAELDLPDDAFRHWVQVLRARVGDTAQLFDGSGDEFEAQLLAIGKRSAQVRIGARIAVDRESPLRLSLAQAVSKGDRMDYTLQKAVELGVNEIQPLLTERTVVKVDAERWEKKLEHWRGVIVSACEQSGRTRLPTLHPVLKLDSWLAQPPAHELRLTLAPTAQSALRNLPKVSSACLLVGPEGGLSEAEIALAQRSGWTAVKLGPRVLRTETAGVAAMSAMQALWGDLG</sequence>
<comment type="subcellular location">
    <subcellularLocation>
        <location evidence="1 12">Cytoplasm</location>
    </subcellularLocation>
</comment>
<dbReference type="PIRSF" id="PIRSF015601">
    <property type="entry name" value="MTase_slr0722"/>
    <property type="match status" value="1"/>
</dbReference>
<keyword evidence="7 12" id="KW-0489">Methyltransferase</keyword>
<evidence type="ECO:0000259" key="14">
    <source>
        <dbReference type="Pfam" id="PF20260"/>
    </source>
</evidence>
<dbReference type="STRING" id="1172194.WQQ_04910"/>